<feature type="binding site" evidence="10">
    <location>
        <position position="300"/>
    </location>
    <ligand>
        <name>Zn(2+)</name>
        <dbReference type="ChEBI" id="CHEBI:29105"/>
    </ligand>
</feature>
<evidence type="ECO:0000313" key="13">
    <source>
        <dbReference type="EMBL" id="GAA2488429.1"/>
    </source>
</evidence>
<keyword evidence="4 10" id="KW-0699">rRNA-binding</keyword>
<comment type="subcellular location">
    <subcellularLocation>
        <location evidence="10">Cytoplasm</location>
    </subcellularLocation>
</comment>
<feature type="binding site" evidence="10">
    <location>
        <position position="313"/>
    </location>
    <ligand>
        <name>Zn(2+)</name>
        <dbReference type="ChEBI" id="CHEBI:29105"/>
    </ligand>
</feature>
<sequence>MHFPTTEHRTLDAHAPENPLTRYGWDEGFAADFAPYSARGLVPARVVRVDRGRCEVATADGGGTTTVPASFGAVSTHDPLRRVCTGDWAALDPRPADGAGASVEALLPRRTAFVRSASSKRSDAQVMAANADLAVVAVSLSDDPDTGRLERFLALAWESGAQPLLVLTKSDLVADAHHLVADAAEAAPGVPVFAVSSETGEGLDVLTAALAGSTAVLIGRSGAGKSTLVNALVGEEVQQVQATRDADGKGRHTTTRRELLLLPGGGALIDTPGLRGVGLWEAGAGVEQVFSEIVELAGDCRFHDCGHVAEPGCVVLAAVEEGVLPQRRLDSYRKLLRENARIAARTDARLRAEQRRVWKQRTALGREIQERKRGGSPRRER</sequence>
<keyword evidence="5 10" id="KW-0547">Nucleotide-binding</keyword>
<evidence type="ECO:0000256" key="9">
    <source>
        <dbReference type="ARBA" id="ARBA00023134"/>
    </source>
</evidence>
<dbReference type="Pfam" id="PF03193">
    <property type="entry name" value="RsgA_GTPase"/>
    <property type="match status" value="1"/>
</dbReference>
<dbReference type="NCBIfam" id="TIGR00157">
    <property type="entry name" value="ribosome small subunit-dependent GTPase A"/>
    <property type="match status" value="1"/>
</dbReference>
<keyword evidence="3 10" id="KW-0479">Metal-binding</keyword>
<dbReference type="RefSeq" id="WP_344383334.1">
    <property type="nucleotide sequence ID" value="NZ_BAAATA010000012.1"/>
</dbReference>
<organism evidence="13 14">
    <name type="scientific">Streptomyces thermolineatus</name>
    <dbReference type="NCBI Taxonomy" id="44033"/>
    <lineage>
        <taxon>Bacteria</taxon>
        <taxon>Bacillati</taxon>
        <taxon>Actinomycetota</taxon>
        <taxon>Actinomycetes</taxon>
        <taxon>Kitasatosporales</taxon>
        <taxon>Streptomycetaceae</taxon>
        <taxon>Streptomyces</taxon>
    </lineage>
</organism>
<reference evidence="14" key="1">
    <citation type="journal article" date="2019" name="Int. J. Syst. Evol. Microbiol.">
        <title>The Global Catalogue of Microorganisms (GCM) 10K type strain sequencing project: providing services to taxonomists for standard genome sequencing and annotation.</title>
        <authorList>
            <consortium name="The Broad Institute Genomics Platform"/>
            <consortium name="The Broad Institute Genome Sequencing Center for Infectious Disease"/>
            <person name="Wu L."/>
            <person name="Ma J."/>
        </authorList>
    </citation>
    <scope>NUCLEOTIDE SEQUENCE [LARGE SCALE GENOMIC DNA]</scope>
    <source>
        <strain evidence="14">JCM 6307</strain>
    </source>
</reference>
<evidence type="ECO:0000256" key="3">
    <source>
        <dbReference type="ARBA" id="ARBA00022723"/>
    </source>
</evidence>
<name>A0ABP5YZA7_9ACTN</name>
<evidence type="ECO:0000256" key="7">
    <source>
        <dbReference type="ARBA" id="ARBA00022833"/>
    </source>
</evidence>
<evidence type="ECO:0000256" key="6">
    <source>
        <dbReference type="ARBA" id="ARBA00022801"/>
    </source>
</evidence>
<feature type="binding site" evidence="10">
    <location>
        <position position="305"/>
    </location>
    <ligand>
        <name>Zn(2+)</name>
        <dbReference type="ChEBI" id="CHEBI:29105"/>
    </ligand>
</feature>
<feature type="binding site" evidence="10">
    <location>
        <begin position="168"/>
        <end position="171"/>
    </location>
    <ligand>
        <name>GTP</name>
        <dbReference type="ChEBI" id="CHEBI:37565"/>
    </ligand>
</feature>
<keyword evidence="8 10" id="KW-0694">RNA-binding</keyword>
<evidence type="ECO:0000256" key="2">
    <source>
        <dbReference type="ARBA" id="ARBA00022517"/>
    </source>
</evidence>
<proteinExistence type="inferred from homology"/>
<feature type="binding site" evidence="10">
    <location>
        <position position="307"/>
    </location>
    <ligand>
        <name>Zn(2+)</name>
        <dbReference type="ChEBI" id="CHEBI:29105"/>
    </ligand>
</feature>
<dbReference type="Gene3D" id="1.10.40.50">
    <property type="entry name" value="Probable gtpase engc, domain 3"/>
    <property type="match status" value="1"/>
</dbReference>
<keyword evidence="9 10" id="KW-0342">GTP-binding</keyword>
<evidence type="ECO:0000256" key="8">
    <source>
        <dbReference type="ARBA" id="ARBA00022884"/>
    </source>
</evidence>
<dbReference type="InterPro" id="IPR027417">
    <property type="entry name" value="P-loop_NTPase"/>
</dbReference>
<keyword evidence="7 10" id="KW-0862">Zinc</keyword>
<dbReference type="Proteomes" id="UP001501358">
    <property type="component" value="Unassembled WGS sequence"/>
</dbReference>
<dbReference type="InterPro" id="IPR010914">
    <property type="entry name" value="RsgA_GTPase_dom"/>
</dbReference>
<comment type="similarity">
    <text evidence="10">Belongs to the TRAFAC class YlqF/YawG GTPase family. RsgA subfamily.</text>
</comment>
<dbReference type="InterPro" id="IPR004881">
    <property type="entry name" value="Ribosome_biogen_GTPase_RsgA"/>
</dbReference>
<comment type="subunit">
    <text evidence="10">Monomer. Associates with 30S ribosomal subunit, binds 16S rRNA.</text>
</comment>
<feature type="domain" description="EngC GTPase" evidence="11">
    <location>
        <begin position="129"/>
        <end position="275"/>
    </location>
</feature>
<evidence type="ECO:0000256" key="4">
    <source>
        <dbReference type="ARBA" id="ARBA00022730"/>
    </source>
</evidence>
<keyword evidence="1 10" id="KW-0963">Cytoplasm</keyword>
<comment type="function">
    <text evidence="10">One of several proteins that assist in the late maturation steps of the functional core of the 30S ribosomal subunit. Helps release RbfA from mature subunits. May play a role in the assembly of ribosomal proteins into the subunit. Circularly permuted GTPase that catalyzes slow GTP hydrolysis, GTPase activity is stimulated by the 30S ribosomal subunit.</text>
</comment>
<comment type="cofactor">
    <cofactor evidence="10">
        <name>Zn(2+)</name>
        <dbReference type="ChEBI" id="CHEBI:29105"/>
    </cofactor>
    <text evidence="10">Binds 1 zinc ion per subunit.</text>
</comment>
<evidence type="ECO:0000256" key="1">
    <source>
        <dbReference type="ARBA" id="ARBA00022490"/>
    </source>
</evidence>
<protein>
    <recommendedName>
        <fullName evidence="10">Small ribosomal subunit biogenesis GTPase RsgA</fullName>
        <ecNumber evidence="10">3.6.1.-</ecNumber>
    </recommendedName>
</protein>
<dbReference type="HAMAP" id="MF_01820">
    <property type="entry name" value="GTPase_RsgA"/>
    <property type="match status" value="1"/>
</dbReference>
<feature type="binding site" evidence="10">
    <location>
        <begin position="219"/>
        <end position="227"/>
    </location>
    <ligand>
        <name>GTP</name>
        <dbReference type="ChEBI" id="CHEBI:37565"/>
    </ligand>
</feature>
<keyword evidence="2 10" id="KW-0690">Ribosome biogenesis</keyword>
<dbReference type="PROSITE" id="PS51721">
    <property type="entry name" value="G_CP"/>
    <property type="match status" value="1"/>
</dbReference>
<accession>A0ABP5YZA7</accession>
<evidence type="ECO:0000256" key="10">
    <source>
        <dbReference type="HAMAP-Rule" id="MF_01820"/>
    </source>
</evidence>
<dbReference type="InterPro" id="IPR030378">
    <property type="entry name" value="G_CP_dom"/>
</dbReference>
<dbReference type="EMBL" id="BAAATA010000012">
    <property type="protein sequence ID" value="GAA2488429.1"/>
    <property type="molecule type" value="Genomic_DNA"/>
</dbReference>
<gene>
    <name evidence="13" type="primary">rsgA_2</name>
    <name evidence="10" type="synonym">rsgA</name>
    <name evidence="13" type="ORF">GCM10010406_25700</name>
</gene>
<dbReference type="PANTHER" id="PTHR32120">
    <property type="entry name" value="SMALL RIBOSOMAL SUBUNIT BIOGENESIS GTPASE RSGA"/>
    <property type="match status" value="1"/>
</dbReference>
<keyword evidence="6 10" id="KW-0378">Hydrolase</keyword>
<comment type="caution">
    <text evidence="13">The sequence shown here is derived from an EMBL/GenBank/DDBJ whole genome shotgun (WGS) entry which is preliminary data.</text>
</comment>
<dbReference type="CDD" id="cd01854">
    <property type="entry name" value="YjeQ_EngC"/>
    <property type="match status" value="1"/>
</dbReference>
<evidence type="ECO:0000256" key="5">
    <source>
        <dbReference type="ARBA" id="ARBA00022741"/>
    </source>
</evidence>
<dbReference type="PROSITE" id="PS50936">
    <property type="entry name" value="ENGC_GTPASE"/>
    <property type="match status" value="1"/>
</dbReference>
<keyword evidence="14" id="KW-1185">Reference proteome</keyword>
<evidence type="ECO:0000259" key="11">
    <source>
        <dbReference type="PROSITE" id="PS50936"/>
    </source>
</evidence>
<evidence type="ECO:0000313" key="14">
    <source>
        <dbReference type="Proteomes" id="UP001501358"/>
    </source>
</evidence>
<dbReference type="SUPFAM" id="SSF52540">
    <property type="entry name" value="P-loop containing nucleoside triphosphate hydrolases"/>
    <property type="match status" value="1"/>
</dbReference>
<dbReference type="PANTHER" id="PTHR32120:SF10">
    <property type="entry name" value="SMALL RIBOSOMAL SUBUNIT BIOGENESIS GTPASE RSGA"/>
    <property type="match status" value="1"/>
</dbReference>
<feature type="domain" description="CP-type G" evidence="12">
    <location>
        <begin position="120"/>
        <end position="277"/>
    </location>
</feature>
<dbReference type="EC" id="3.6.1.-" evidence="10"/>
<evidence type="ECO:0000259" key="12">
    <source>
        <dbReference type="PROSITE" id="PS51721"/>
    </source>
</evidence>
<dbReference type="Gene3D" id="3.40.50.300">
    <property type="entry name" value="P-loop containing nucleotide triphosphate hydrolases"/>
    <property type="match status" value="1"/>
</dbReference>